<dbReference type="EMBL" id="DRXS01000204">
    <property type="protein sequence ID" value="HHR40928.1"/>
    <property type="molecule type" value="Genomic_DNA"/>
</dbReference>
<feature type="transmembrane region" description="Helical" evidence="5">
    <location>
        <begin position="71"/>
        <end position="90"/>
    </location>
</feature>
<comment type="caution">
    <text evidence="7">The sequence shown here is derived from an EMBL/GenBank/DDBJ whole genome shotgun (WGS) entry which is preliminary data.</text>
</comment>
<feature type="domain" description="ABC transmembrane type-1" evidence="6">
    <location>
        <begin position="14"/>
        <end position="146"/>
    </location>
</feature>
<accession>A0A7C5U4L0</accession>
<dbReference type="GO" id="GO:0055085">
    <property type="term" value="P:transmembrane transport"/>
    <property type="evidence" value="ECO:0007669"/>
    <property type="project" value="InterPro"/>
</dbReference>
<keyword evidence="3 5" id="KW-1133">Transmembrane helix</keyword>
<protein>
    <submittedName>
        <fullName evidence="7">ABC transporter permease subunit</fullName>
    </submittedName>
</protein>
<evidence type="ECO:0000256" key="1">
    <source>
        <dbReference type="ARBA" id="ARBA00004141"/>
    </source>
</evidence>
<keyword evidence="2 5" id="KW-0812">Transmembrane</keyword>
<organism evidence="7">
    <name type="scientific">Caldiarchaeum subterraneum</name>
    <dbReference type="NCBI Taxonomy" id="311458"/>
    <lineage>
        <taxon>Archaea</taxon>
        <taxon>Nitrososphaerota</taxon>
        <taxon>Candidatus Caldarchaeales</taxon>
        <taxon>Candidatus Caldarchaeaceae</taxon>
        <taxon>Candidatus Caldarchaeum</taxon>
    </lineage>
</organism>
<feature type="transmembrane region" description="Helical" evidence="5">
    <location>
        <begin position="6"/>
        <end position="36"/>
    </location>
</feature>
<name>A0A7C5U4L0_CALS0</name>
<evidence type="ECO:0000256" key="4">
    <source>
        <dbReference type="ARBA" id="ARBA00023136"/>
    </source>
</evidence>
<gene>
    <name evidence="7" type="ORF">ENM42_03765</name>
</gene>
<evidence type="ECO:0000256" key="3">
    <source>
        <dbReference type="ARBA" id="ARBA00022989"/>
    </source>
</evidence>
<dbReference type="PROSITE" id="PS50928">
    <property type="entry name" value="ABC_TM1"/>
    <property type="match status" value="1"/>
</dbReference>
<keyword evidence="5" id="KW-0813">Transport</keyword>
<keyword evidence="4 5" id="KW-0472">Membrane</keyword>
<dbReference type="PANTHER" id="PTHR42744:SF1">
    <property type="entry name" value="BINDING-PROTEIN-DEPENDENT TRANSPORT SYSTEMS INNER MEMBRANE COMPONENT"/>
    <property type="match status" value="1"/>
</dbReference>
<comment type="subcellular location">
    <subcellularLocation>
        <location evidence="5">Cell membrane</location>
        <topology evidence="5">Multi-pass membrane protein</topology>
    </subcellularLocation>
    <subcellularLocation>
        <location evidence="1">Membrane</location>
        <topology evidence="1">Multi-pass membrane protein</topology>
    </subcellularLocation>
</comment>
<evidence type="ECO:0000256" key="5">
    <source>
        <dbReference type="RuleBase" id="RU363032"/>
    </source>
</evidence>
<evidence type="ECO:0000313" key="7">
    <source>
        <dbReference type="EMBL" id="HHR40928.1"/>
    </source>
</evidence>
<dbReference type="InterPro" id="IPR035906">
    <property type="entry name" value="MetI-like_sf"/>
</dbReference>
<dbReference type="Gene3D" id="1.10.3720.10">
    <property type="entry name" value="MetI-like"/>
    <property type="match status" value="1"/>
</dbReference>
<dbReference type="InterPro" id="IPR000515">
    <property type="entry name" value="MetI-like"/>
</dbReference>
<comment type="similarity">
    <text evidence="5">Belongs to the binding-protein-dependent transport system permease family.</text>
</comment>
<reference evidence="7" key="1">
    <citation type="journal article" date="2020" name="mSystems">
        <title>Genome- and Community-Level Interaction Insights into Carbon Utilization and Element Cycling Functions of Hydrothermarchaeota in Hydrothermal Sediment.</title>
        <authorList>
            <person name="Zhou Z."/>
            <person name="Liu Y."/>
            <person name="Xu W."/>
            <person name="Pan J."/>
            <person name="Luo Z.H."/>
            <person name="Li M."/>
        </authorList>
    </citation>
    <scope>NUCLEOTIDE SEQUENCE [LARGE SCALE GENOMIC DNA]</scope>
    <source>
        <strain evidence="7">SpSt-1084</strain>
    </source>
</reference>
<feature type="transmembrane region" description="Helical" evidence="5">
    <location>
        <begin position="48"/>
        <end position="65"/>
    </location>
</feature>
<dbReference type="GO" id="GO:0005886">
    <property type="term" value="C:plasma membrane"/>
    <property type="evidence" value="ECO:0007669"/>
    <property type="project" value="UniProtKB-SubCell"/>
</dbReference>
<proteinExistence type="inferred from homology"/>
<evidence type="ECO:0000256" key="2">
    <source>
        <dbReference type="ARBA" id="ARBA00022692"/>
    </source>
</evidence>
<dbReference type="Pfam" id="PF00528">
    <property type="entry name" value="BPD_transp_1"/>
    <property type="match status" value="1"/>
</dbReference>
<evidence type="ECO:0000259" key="6">
    <source>
        <dbReference type="PROSITE" id="PS50928"/>
    </source>
</evidence>
<sequence length="146" mass="16276">MDFAEFIFVSILAIGASYLRMSIALVFSVVFSLAVYIAAATNRTVEKIVTPVLDIFQSIPILGFFPVTIQLFYAAIPILGAELAAVFLIFTSQVWNITFAVYESTRFLQAELLDTAKALQIGLLDRLRYLYIPACLPKVVRNFQPS</sequence>
<dbReference type="AlphaFoldDB" id="A0A7C5U4L0"/>
<dbReference type="PANTHER" id="PTHR42744">
    <property type="entry name" value="BINDING-PROTEIN-DEPENDENT TRANSPORT SYSTEMS INNER MEMBRANE COMPONENT"/>
    <property type="match status" value="1"/>
</dbReference>
<dbReference type="SUPFAM" id="SSF161098">
    <property type="entry name" value="MetI-like"/>
    <property type="match status" value="1"/>
</dbReference>